<dbReference type="RefSeq" id="WP_212493186.1">
    <property type="nucleotide sequence ID" value="NZ_JAFCJH010000016.1"/>
</dbReference>
<comment type="caution">
    <text evidence="1">The sequence shown here is derived from an EMBL/GenBank/DDBJ whole genome shotgun (WGS) entry which is preliminary data.</text>
</comment>
<evidence type="ECO:0008006" key="3">
    <source>
        <dbReference type="Google" id="ProtNLM"/>
    </source>
</evidence>
<evidence type="ECO:0000313" key="2">
    <source>
        <dbReference type="Proteomes" id="UP001315278"/>
    </source>
</evidence>
<name>A0ABS5FK99_9BRAD</name>
<reference evidence="2" key="1">
    <citation type="journal article" date="2021" name="ISME J.">
        <title>Evolutionary origin and ecological implication of a unique nif island in free-living Bradyrhizobium lineages.</title>
        <authorList>
            <person name="Tao J."/>
        </authorList>
    </citation>
    <scope>NUCLEOTIDE SEQUENCE [LARGE SCALE GENOMIC DNA]</scope>
    <source>
        <strain evidence="2">SZCCT0434</strain>
    </source>
</reference>
<gene>
    <name evidence="1" type="ORF">JQ615_17475</name>
</gene>
<accession>A0ABS5FK99</accession>
<keyword evidence="2" id="KW-1185">Reference proteome</keyword>
<dbReference type="EMBL" id="JAFCJH010000016">
    <property type="protein sequence ID" value="MBR0797186.1"/>
    <property type="molecule type" value="Genomic_DNA"/>
</dbReference>
<proteinExistence type="predicted"/>
<protein>
    <recommendedName>
        <fullName evidence="3">Sialate O-acetylesterase domain-containing protein</fullName>
    </recommendedName>
</protein>
<evidence type="ECO:0000313" key="1">
    <source>
        <dbReference type="EMBL" id="MBR0797186.1"/>
    </source>
</evidence>
<dbReference type="SUPFAM" id="SSF52266">
    <property type="entry name" value="SGNH hydrolase"/>
    <property type="match status" value="1"/>
</dbReference>
<dbReference type="Proteomes" id="UP001315278">
    <property type="component" value="Unassembled WGS sequence"/>
</dbReference>
<sequence length="1069" mass="113050">MPSRRQFLGMAFGPILSTKTGRSDRFTVAKSENRSFPSDATPNAWKTSTQTVQMAPFNGVSAVMPAIGVGTEFSVSVWGRIPKGVTDAYLFSMGGTGGGADQSIGIYYSGSRPAGNASRYRFSLWATDKDHNKISAVKVPTGTGATTGYGFQSEQWDSQTSQNWAVMYTVQYRAGKIELWATRRCERPRLLVQQACACNGFDPATWTWGNANSADPGPEIELPIVLANRSLSENEIAQLADGIQPEGLGDRSASNPMAVISLAAISDGGTARSDSASTSGPSDGASITLNGQTFTFRTKPVDPVLDIPRYDSLIGGIANAASDRITVTGSKLPAGRRIQISGLNWTGSGTSANATYFVINPSADDFQISLTDGGAAVDIASGSHAVVVNFMPESVAQLVSRLNALTPGTGGASDAQYLQLNYFSFVAQHRQSGDAGLAFTFNSAIGSMPSNRRLAHALAFITDYTGFRNGVFGHFGALRNRANAWIIPASGVLAPNGQITGGVRIDSWQPGTVVQRKGNIGHFCLSGIYTGVAPTGVDVQFLDWSDQSGATVVQDWRSLSSFTVDTVARTFVGRIDCPSSKRWLSFRTRKTNTPAQAQQQSQVPFGVGEVLIMQGDSITGMMASFKSIVAPNGFTSRWSKYGGAAWGRVLSSEEMGAGESNLANKISNDGNCCVAIINISLGGAPVSAFSNANNARTVRAAVDSLALCDANQVACRAGWYLWDQGPADASTTGYGAKLDGLYSWLRTNFGNDIVFAECFQSNRQPTTVDGTIGIDGLRRQQMDWIAGKHGDALVTSLCDDHYFWSNTRDGAHPTDASDMSLKGEMMGMSILKYRGMSAVDGFGPEPVSVTRSGAVVDVTFQLNGATSLQSWRPGEITGFDVVRASTGFLPSSVVKVTSIDPAADVVSINGATYSDGDKILISALATEPGGIAAGTVYYVINARGSAFQLSATRGGSPIDITTAGAGVYATCVNNLLDVASAAILNSNTVRITLAADPRDAVLVHYLWGLPGRKNGDPDITIDKAARSAMSKKDAQSNILFDNFPMMTASLHLPGRPARTTSSRPLKSQA</sequence>
<organism evidence="1 2">
    <name type="scientific">Bradyrhizobium jicamae</name>
    <dbReference type="NCBI Taxonomy" id="280332"/>
    <lineage>
        <taxon>Bacteria</taxon>
        <taxon>Pseudomonadati</taxon>
        <taxon>Pseudomonadota</taxon>
        <taxon>Alphaproteobacteria</taxon>
        <taxon>Hyphomicrobiales</taxon>
        <taxon>Nitrobacteraceae</taxon>
        <taxon>Bradyrhizobium</taxon>
    </lineage>
</organism>